<evidence type="ECO:0000313" key="2">
    <source>
        <dbReference type="Proteomes" id="UP000003688"/>
    </source>
</evidence>
<accession>B9X9T4</accession>
<comment type="caution">
    <text evidence="1">The sequence shown here is derived from an EMBL/GenBank/DDBJ whole genome shotgun (WGS) entry which is preliminary data.</text>
</comment>
<keyword evidence="2" id="KW-1185">Reference proteome</keyword>
<dbReference type="AlphaFoldDB" id="B9X9T4"/>
<organism evidence="1 2">
    <name type="scientific">Pedosphaera parvula (strain Ellin514)</name>
    <dbReference type="NCBI Taxonomy" id="320771"/>
    <lineage>
        <taxon>Bacteria</taxon>
        <taxon>Pseudomonadati</taxon>
        <taxon>Verrucomicrobiota</taxon>
        <taxon>Pedosphaerae</taxon>
        <taxon>Pedosphaerales</taxon>
        <taxon>Pedosphaeraceae</taxon>
        <taxon>Pedosphaera</taxon>
    </lineage>
</organism>
<proteinExistence type="predicted"/>
<dbReference type="Proteomes" id="UP000003688">
    <property type="component" value="Unassembled WGS sequence"/>
</dbReference>
<dbReference type="EMBL" id="ABOX02000001">
    <property type="protein sequence ID" value="EEF63235.1"/>
    <property type="molecule type" value="Genomic_DNA"/>
</dbReference>
<name>B9X9T4_PEDPL</name>
<dbReference type="STRING" id="320771.Cflav_PD5870"/>
<gene>
    <name evidence="1" type="ORF">Cflav_PD5870</name>
</gene>
<protein>
    <submittedName>
        <fullName evidence="1">Uncharacterized protein</fullName>
    </submittedName>
</protein>
<evidence type="ECO:0000313" key="1">
    <source>
        <dbReference type="EMBL" id="EEF63235.1"/>
    </source>
</evidence>
<reference evidence="1 2" key="1">
    <citation type="journal article" date="2011" name="J. Bacteriol.">
        <title>Genome sequence of 'Pedosphaera parvula' Ellin514, an aerobic Verrucomicrobial isolate from pasture soil.</title>
        <authorList>
            <person name="Kant R."/>
            <person name="van Passel M.W."/>
            <person name="Sangwan P."/>
            <person name="Palva A."/>
            <person name="Lucas S."/>
            <person name="Copeland A."/>
            <person name="Lapidus A."/>
            <person name="Glavina Del Rio T."/>
            <person name="Dalin E."/>
            <person name="Tice H."/>
            <person name="Bruce D."/>
            <person name="Goodwin L."/>
            <person name="Pitluck S."/>
            <person name="Chertkov O."/>
            <person name="Larimer F.W."/>
            <person name="Land M.L."/>
            <person name="Hauser L."/>
            <person name="Brettin T.S."/>
            <person name="Detter J.C."/>
            <person name="Han S."/>
            <person name="de Vos W.M."/>
            <person name="Janssen P.H."/>
            <person name="Smidt H."/>
        </authorList>
    </citation>
    <scope>NUCLEOTIDE SEQUENCE [LARGE SCALE GENOMIC DNA]</scope>
    <source>
        <strain evidence="1 2">Ellin514</strain>
    </source>
</reference>
<sequence length="43" mass="4943">MRLKARGEEKRNSLPHGYDLAFETNGTWQVRRGVGYIADSSFK</sequence>